<dbReference type="InterPro" id="IPR044246">
    <property type="entry name" value="ZFP3-like"/>
</dbReference>
<dbReference type="OrthoDB" id="1425777at2759"/>
<sequence>MESNGEAKRSYAKAYSPSHSNGSLPMKKRKLCCRYCNKKFLSYQAFGGHQNAHKAKRATTQKEKILSMASAYGKNSYVGNFLDSKKCDGFKDKTFGVSAMSMTHFKPKHSWSHIALKHDSWSGHYTLDYVQDKLETLIGDGSGFHQHHKSYQPLIFPTLGGGELNSRSQSHLLFNHGLCDKGNSWQDKDSLMISHNEITYMHDLNGKTSLDDENSAKENSFSPMAANGVVEELDLTLKISN</sequence>
<dbReference type="STRING" id="3885.V7ATN7"/>
<dbReference type="GO" id="GO:0009788">
    <property type="term" value="P:negative regulation of abscisic acid-activated signaling pathway"/>
    <property type="evidence" value="ECO:0007669"/>
    <property type="project" value="InterPro"/>
</dbReference>
<accession>V7ATN7</accession>
<reference evidence="10" key="1">
    <citation type="journal article" date="2014" name="Nat. Genet.">
        <title>A reference genome for common bean and genome-wide analysis of dual domestications.</title>
        <authorList>
            <person name="Schmutz J."/>
            <person name="McClean P.E."/>
            <person name="Mamidi S."/>
            <person name="Wu G.A."/>
            <person name="Cannon S.B."/>
            <person name="Grimwood J."/>
            <person name="Jenkins J."/>
            <person name="Shu S."/>
            <person name="Song Q."/>
            <person name="Chavarro C."/>
            <person name="Torres-Torres M."/>
            <person name="Geffroy V."/>
            <person name="Moghaddam S.M."/>
            <person name="Gao D."/>
            <person name="Abernathy B."/>
            <person name="Barry K."/>
            <person name="Blair M."/>
            <person name="Brick M.A."/>
            <person name="Chovatia M."/>
            <person name="Gepts P."/>
            <person name="Goodstein D.M."/>
            <person name="Gonzales M."/>
            <person name="Hellsten U."/>
            <person name="Hyten D.L."/>
            <person name="Jia G."/>
            <person name="Kelly J.D."/>
            <person name="Kudrna D."/>
            <person name="Lee R."/>
            <person name="Richard M.M."/>
            <person name="Miklas P.N."/>
            <person name="Osorno J.M."/>
            <person name="Rodrigues J."/>
            <person name="Thareau V."/>
            <person name="Urrea C.A."/>
            <person name="Wang M."/>
            <person name="Yu Y."/>
            <person name="Zhang M."/>
            <person name="Wing R.A."/>
            <person name="Cregan P.B."/>
            <person name="Rokhsar D.S."/>
            <person name="Jackson S.A."/>
        </authorList>
    </citation>
    <scope>NUCLEOTIDE SEQUENCE [LARGE SCALE GENOMIC DNA]</scope>
    <source>
        <strain evidence="10">cv. G19833</strain>
    </source>
</reference>
<evidence type="ECO:0000259" key="8">
    <source>
        <dbReference type="PROSITE" id="PS50157"/>
    </source>
</evidence>
<organism evidence="9 10">
    <name type="scientific">Phaseolus vulgaris</name>
    <name type="common">Kidney bean</name>
    <name type="synonym">French bean</name>
    <dbReference type="NCBI Taxonomy" id="3885"/>
    <lineage>
        <taxon>Eukaryota</taxon>
        <taxon>Viridiplantae</taxon>
        <taxon>Streptophyta</taxon>
        <taxon>Embryophyta</taxon>
        <taxon>Tracheophyta</taxon>
        <taxon>Spermatophyta</taxon>
        <taxon>Magnoliopsida</taxon>
        <taxon>eudicotyledons</taxon>
        <taxon>Gunneridae</taxon>
        <taxon>Pentapetalae</taxon>
        <taxon>rosids</taxon>
        <taxon>fabids</taxon>
        <taxon>Fabales</taxon>
        <taxon>Fabaceae</taxon>
        <taxon>Papilionoideae</taxon>
        <taxon>50 kb inversion clade</taxon>
        <taxon>NPAAA clade</taxon>
        <taxon>indigoferoid/millettioid clade</taxon>
        <taxon>Phaseoleae</taxon>
        <taxon>Phaseolus</taxon>
    </lineage>
</organism>
<evidence type="ECO:0000256" key="2">
    <source>
        <dbReference type="ARBA" id="ARBA00022723"/>
    </source>
</evidence>
<keyword evidence="2" id="KW-0479">Metal-binding</keyword>
<dbReference type="InterPro" id="IPR013087">
    <property type="entry name" value="Znf_C2H2_type"/>
</dbReference>
<dbReference type="GO" id="GO:0005634">
    <property type="term" value="C:nucleus"/>
    <property type="evidence" value="ECO:0007669"/>
    <property type="project" value="UniProtKB-SubCell"/>
</dbReference>
<evidence type="ECO:0000256" key="5">
    <source>
        <dbReference type="ARBA" id="ARBA00023242"/>
    </source>
</evidence>
<dbReference type="PROSITE" id="PS50157">
    <property type="entry name" value="ZINC_FINGER_C2H2_2"/>
    <property type="match status" value="1"/>
</dbReference>
<comment type="subcellular location">
    <subcellularLocation>
        <location evidence="1">Nucleus</location>
    </subcellularLocation>
</comment>
<dbReference type="OMA" id="SLMISHN"/>
<dbReference type="EMBL" id="CM002297">
    <property type="protein sequence ID" value="ESW07576.1"/>
    <property type="molecule type" value="Genomic_DNA"/>
</dbReference>
<name>V7ATN7_PHAVU</name>
<evidence type="ECO:0000256" key="1">
    <source>
        <dbReference type="ARBA" id="ARBA00004123"/>
    </source>
</evidence>
<proteinExistence type="predicted"/>
<dbReference type="PROSITE" id="PS00028">
    <property type="entry name" value="ZINC_FINGER_C2H2_1"/>
    <property type="match status" value="1"/>
</dbReference>
<feature type="domain" description="C2H2-type" evidence="8">
    <location>
        <begin position="31"/>
        <end position="58"/>
    </location>
</feature>
<protein>
    <recommendedName>
        <fullName evidence="8">C2H2-type domain-containing protein</fullName>
    </recommendedName>
</protein>
<evidence type="ECO:0000256" key="4">
    <source>
        <dbReference type="ARBA" id="ARBA00022833"/>
    </source>
</evidence>
<keyword evidence="5" id="KW-0539">Nucleus</keyword>
<dbReference type="Gramene" id="ESW07576">
    <property type="protein sequence ID" value="ESW07576"/>
    <property type="gene ID" value="PHAVU_010G141500g"/>
</dbReference>
<dbReference type="PANTHER" id="PTHR47287:SF13">
    <property type="entry name" value="C2H2-TYPE DOMAIN-CONTAINING PROTEIN"/>
    <property type="match status" value="1"/>
</dbReference>
<evidence type="ECO:0000256" key="6">
    <source>
        <dbReference type="PROSITE-ProRule" id="PRU00042"/>
    </source>
</evidence>
<evidence type="ECO:0000313" key="9">
    <source>
        <dbReference type="EMBL" id="ESW07576.1"/>
    </source>
</evidence>
<evidence type="ECO:0000256" key="7">
    <source>
        <dbReference type="SAM" id="MobiDB-lite"/>
    </source>
</evidence>
<dbReference type="AlphaFoldDB" id="V7ATN7"/>
<evidence type="ECO:0000313" key="10">
    <source>
        <dbReference type="Proteomes" id="UP000000226"/>
    </source>
</evidence>
<keyword evidence="3 6" id="KW-0863">Zinc-finger</keyword>
<evidence type="ECO:0000256" key="3">
    <source>
        <dbReference type="ARBA" id="ARBA00022771"/>
    </source>
</evidence>
<dbReference type="GO" id="GO:0008270">
    <property type="term" value="F:zinc ion binding"/>
    <property type="evidence" value="ECO:0007669"/>
    <property type="project" value="UniProtKB-KW"/>
</dbReference>
<feature type="region of interest" description="Disordered" evidence="7">
    <location>
        <begin position="1"/>
        <end position="23"/>
    </location>
</feature>
<dbReference type="Proteomes" id="UP000000226">
    <property type="component" value="Chromosome 10"/>
</dbReference>
<keyword evidence="10" id="KW-1185">Reference proteome</keyword>
<keyword evidence="4" id="KW-0862">Zinc</keyword>
<dbReference type="PANTHER" id="PTHR47287">
    <property type="entry name" value="C2H2 AND C2HC ZINC FINGERS SUPERFAMILY PROTEIN"/>
    <property type="match status" value="1"/>
</dbReference>
<gene>
    <name evidence="9" type="ORF">PHAVU_010G141500g</name>
</gene>